<evidence type="ECO:0000313" key="2">
    <source>
        <dbReference type="Proteomes" id="UP000053240"/>
    </source>
</evidence>
<dbReference type="EMBL" id="KQ459692">
    <property type="protein sequence ID" value="KPJ20442.1"/>
    <property type="molecule type" value="Genomic_DNA"/>
</dbReference>
<accession>A0A0N0PF47</accession>
<sequence length="60" mass="6491">MSRPYRSPVTGLLPGSIRSGRAAPPLSIARGAEGRARLYVICYPRMRTVFHSVGCVCVIS</sequence>
<dbReference type="Proteomes" id="UP000053240">
    <property type="component" value="Unassembled WGS sequence"/>
</dbReference>
<name>A0A0N0PF47_PAPMA</name>
<protein>
    <submittedName>
        <fullName evidence="1">Uncharacterized protein</fullName>
    </submittedName>
</protein>
<evidence type="ECO:0000313" key="1">
    <source>
        <dbReference type="EMBL" id="KPJ20442.1"/>
    </source>
</evidence>
<keyword evidence="2" id="KW-1185">Reference proteome</keyword>
<gene>
    <name evidence="1" type="ORF">RR48_03329</name>
</gene>
<organism evidence="1 2">
    <name type="scientific">Papilio machaon</name>
    <name type="common">Old World swallowtail butterfly</name>
    <dbReference type="NCBI Taxonomy" id="76193"/>
    <lineage>
        <taxon>Eukaryota</taxon>
        <taxon>Metazoa</taxon>
        <taxon>Ecdysozoa</taxon>
        <taxon>Arthropoda</taxon>
        <taxon>Hexapoda</taxon>
        <taxon>Insecta</taxon>
        <taxon>Pterygota</taxon>
        <taxon>Neoptera</taxon>
        <taxon>Endopterygota</taxon>
        <taxon>Lepidoptera</taxon>
        <taxon>Glossata</taxon>
        <taxon>Ditrysia</taxon>
        <taxon>Papilionoidea</taxon>
        <taxon>Papilionidae</taxon>
        <taxon>Papilioninae</taxon>
        <taxon>Papilio</taxon>
    </lineage>
</organism>
<reference evidence="1 2" key="1">
    <citation type="journal article" date="2015" name="Nat. Commun.">
        <title>Outbred genome sequencing and CRISPR/Cas9 gene editing in butterflies.</title>
        <authorList>
            <person name="Li X."/>
            <person name="Fan D."/>
            <person name="Zhang W."/>
            <person name="Liu G."/>
            <person name="Zhang L."/>
            <person name="Zhao L."/>
            <person name="Fang X."/>
            <person name="Chen L."/>
            <person name="Dong Y."/>
            <person name="Chen Y."/>
            <person name="Ding Y."/>
            <person name="Zhao R."/>
            <person name="Feng M."/>
            <person name="Zhu Y."/>
            <person name="Feng Y."/>
            <person name="Jiang X."/>
            <person name="Zhu D."/>
            <person name="Xiang H."/>
            <person name="Feng X."/>
            <person name="Li S."/>
            <person name="Wang J."/>
            <person name="Zhang G."/>
            <person name="Kronforst M.R."/>
            <person name="Wang W."/>
        </authorList>
    </citation>
    <scope>NUCLEOTIDE SEQUENCE [LARGE SCALE GENOMIC DNA]</scope>
    <source>
        <strain evidence="1">Ya'a_city_454_Pm</strain>
        <tissue evidence="1">Whole body</tissue>
    </source>
</reference>
<dbReference type="AlphaFoldDB" id="A0A0N0PF47"/>
<dbReference type="InParanoid" id="A0A0N0PF47"/>
<proteinExistence type="predicted"/>